<gene>
    <name evidence="1" type="ORF">R3P38DRAFT_1629423</name>
</gene>
<proteinExistence type="predicted"/>
<name>A0AAW0DK28_9AGAR</name>
<protein>
    <submittedName>
        <fullName evidence="1">Uncharacterized protein</fullName>
    </submittedName>
</protein>
<keyword evidence="2" id="KW-1185">Reference proteome</keyword>
<dbReference type="AlphaFoldDB" id="A0AAW0DK28"/>
<evidence type="ECO:0000313" key="2">
    <source>
        <dbReference type="Proteomes" id="UP001362999"/>
    </source>
</evidence>
<dbReference type="EMBL" id="JAWWNJ010000007">
    <property type="protein sequence ID" value="KAK7051758.1"/>
    <property type="molecule type" value="Genomic_DNA"/>
</dbReference>
<sequence length="192" mass="20423">MMFLVGLFPLCFALCRLHCSHYMFSTTRDVHLGHLLMCAGFSNSSQHAAEAVTVPKGLVLRGGDIEVAAMPSNTSLSNCRSAIDTLGGCSGICSPISYAPPRQSSLGPLYVVFSPADIGANPDVVDSLLSISTVNTKCSIIVSTSMSRLQLKTTVHGGFCECDLSTHPSPVLYVLEPSTVLLQWQKCVITSP</sequence>
<evidence type="ECO:0000313" key="1">
    <source>
        <dbReference type="EMBL" id="KAK7051758.1"/>
    </source>
</evidence>
<comment type="caution">
    <text evidence="1">The sequence shown here is derived from an EMBL/GenBank/DDBJ whole genome shotgun (WGS) entry which is preliminary data.</text>
</comment>
<organism evidence="1 2">
    <name type="scientific">Favolaschia claudopus</name>
    <dbReference type="NCBI Taxonomy" id="2862362"/>
    <lineage>
        <taxon>Eukaryota</taxon>
        <taxon>Fungi</taxon>
        <taxon>Dikarya</taxon>
        <taxon>Basidiomycota</taxon>
        <taxon>Agaricomycotina</taxon>
        <taxon>Agaricomycetes</taxon>
        <taxon>Agaricomycetidae</taxon>
        <taxon>Agaricales</taxon>
        <taxon>Marasmiineae</taxon>
        <taxon>Mycenaceae</taxon>
        <taxon>Favolaschia</taxon>
    </lineage>
</organism>
<accession>A0AAW0DK28</accession>
<reference evidence="1 2" key="1">
    <citation type="journal article" date="2024" name="J Genomics">
        <title>Draft genome sequencing and assembly of Favolaschia claudopus CIRM-BRFM 2984 isolated from oak limbs.</title>
        <authorList>
            <person name="Navarro D."/>
            <person name="Drula E."/>
            <person name="Chaduli D."/>
            <person name="Cazenave R."/>
            <person name="Ahrendt S."/>
            <person name="Wang J."/>
            <person name="Lipzen A."/>
            <person name="Daum C."/>
            <person name="Barry K."/>
            <person name="Grigoriev I.V."/>
            <person name="Favel A."/>
            <person name="Rosso M.N."/>
            <person name="Martin F."/>
        </authorList>
    </citation>
    <scope>NUCLEOTIDE SEQUENCE [LARGE SCALE GENOMIC DNA]</scope>
    <source>
        <strain evidence="1 2">CIRM-BRFM 2984</strain>
    </source>
</reference>
<dbReference type="Proteomes" id="UP001362999">
    <property type="component" value="Unassembled WGS sequence"/>
</dbReference>